<evidence type="ECO:0000313" key="3">
    <source>
        <dbReference type="Proteomes" id="UP000594263"/>
    </source>
</evidence>
<keyword evidence="3" id="KW-1185">Reference proteome</keyword>
<dbReference type="Gramene" id="Kaladp0012s0007.1.v1.1">
    <property type="protein sequence ID" value="Kaladp0012s0007.1.v1.1.CDS.1"/>
    <property type="gene ID" value="Kaladp0012s0007.v1.1"/>
</dbReference>
<sequence>MAQKLNTANPEINNPLTGGSNYLEPYGDEHHRGDERNREHREEQNPLPSTKTLHRSASPFSDSNISRTRLRADRFRLDSIRTVKPKRVIFDVGGWLTGEERRRGWMS</sequence>
<feature type="compositionally biased region" description="Polar residues" evidence="1">
    <location>
        <begin position="1"/>
        <end position="20"/>
    </location>
</feature>
<dbReference type="EnsemblPlants" id="Kaladp0012s0007.1.v1.1">
    <property type="protein sequence ID" value="Kaladp0012s0007.1.v1.1.CDS.1"/>
    <property type="gene ID" value="Kaladp0012s0007.v1.1"/>
</dbReference>
<organism evidence="2 3">
    <name type="scientific">Kalanchoe fedtschenkoi</name>
    <name type="common">Lavender scallops</name>
    <name type="synonym">South American air plant</name>
    <dbReference type="NCBI Taxonomy" id="63787"/>
    <lineage>
        <taxon>Eukaryota</taxon>
        <taxon>Viridiplantae</taxon>
        <taxon>Streptophyta</taxon>
        <taxon>Embryophyta</taxon>
        <taxon>Tracheophyta</taxon>
        <taxon>Spermatophyta</taxon>
        <taxon>Magnoliopsida</taxon>
        <taxon>eudicotyledons</taxon>
        <taxon>Gunneridae</taxon>
        <taxon>Pentapetalae</taxon>
        <taxon>Saxifragales</taxon>
        <taxon>Crassulaceae</taxon>
        <taxon>Kalanchoe</taxon>
    </lineage>
</organism>
<protein>
    <submittedName>
        <fullName evidence="2">Uncharacterized protein</fullName>
    </submittedName>
</protein>
<accession>A0A7N0SY56</accession>
<evidence type="ECO:0000313" key="2">
    <source>
        <dbReference type="EnsemblPlants" id="Kaladp0012s0007.1.v1.1.CDS.1"/>
    </source>
</evidence>
<evidence type="ECO:0000256" key="1">
    <source>
        <dbReference type="SAM" id="MobiDB-lite"/>
    </source>
</evidence>
<proteinExistence type="predicted"/>
<feature type="compositionally biased region" description="Basic and acidic residues" evidence="1">
    <location>
        <begin position="27"/>
        <end position="44"/>
    </location>
</feature>
<dbReference type="AlphaFoldDB" id="A0A7N0SY56"/>
<reference evidence="2" key="1">
    <citation type="submission" date="2021-01" db="UniProtKB">
        <authorList>
            <consortium name="EnsemblPlants"/>
        </authorList>
    </citation>
    <scope>IDENTIFICATION</scope>
</reference>
<feature type="region of interest" description="Disordered" evidence="1">
    <location>
        <begin position="1"/>
        <end position="66"/>
    </location>
</feature>
<name>A0A7N0SY56_KALFE</name>
<dbReference type="Proteomes" id="UP000594263">
    <property type="component" value="Unplaced"/>
</dbReference>